<evidence type="ECO:0000256" key="1">
    <source>
        <dbReference type="SAM" id="Phobius"/>
    </source>
</evidence>
<feature type="transmembrane region" description="Helical" evidence="1">
    <location>
        <begin position="66"/>
        <end position="92"/>
    </location>
</feature>
<protein>
    <submittedName>
        <fullName evidence="2">Uncharacterized protein</fullName>
    </submittedName>
</protein>
<proteinExistence type="predicted"/>
<keyword evidence="3" id="KW-1185">Reference proteome</keyword>
<comment type="caution">
    <text evidence="2">The sequence shown here is derived from an EMBL/GenBank/DDBJ whole genome shotgun (WGS) entry which is preliminary data.</text>
</comment>
<dbReference type="AlphaFoldDB" id="E9T404"/>
<dbReference type="EMBL" id="ADNW02000013">
    <property type="protein sequence ID" value="EGD22971.1"/>
    <property type="molecule type" value="Genomic_DNA"/>
</dbReference>
<dbReference type="STRING" id="43767.A6I91_06090"/>
<feature type="transmembrane region" description="Helical" evidence="1">
    <location>
        <begin position="32"/>
        <end position="54"/>
    </location>
</feature>
<accession>E9T404</accession>
<evidence type="ECO:0000313" key="2">
    <source>
        <dbReference type="EMBL" id="EGD22971.1"/>
    </source>
</evidence>
<reference evidence="2" key="1">
    <citation type="submission" date="2011-01" db="EMBL/GenBank/DDBJ databases">
        <authorList>
            <person name="Muzny D."/>
            <person name="Qin X."/>
            <person name="Buhay C."/>
            <person name="Dugan-Rocha S."/>
            <person name="Ding Y."/>
            <person name="Chen G."/>
            <person name="Hawes A."/>
            <person name="Holder M."/>
            <person name="Jhangiani S."/>
            <person name="Johnson A."/>
            <person name="Khan Z."/>
            <person name="Li Z."/>
            <person name="Liu W."/>
            <person name="Liu X."/>
            <person name="Perez L."/>
            <person name="Shen H."/>
            <person name="Wang Q."/>
            <person name="Watt J."/>
            <person name="Xi L."/>
            <person name="Xin Y."/>
            <person name="Zhou J."/>
            <person name="Deng J."/>
            <person name="Jiang H."/>
            <person name="Liu Y."/>
            <person name="Qu J."/>
            <person name="Song X.-Z."/>
            <person name="Zhang L."/>
            <person name="Villasana D."/>
            <person name="Johnson A."/>
            <person name="Liu J."/>
            <person name="Liyanage D."/>
            <person name="Lorensuhewa L."/>
            <person name="Robinson T."/>
            <person name="Song A."/>
            <person name="Song B.-B."/>
            <person name="Dinh H."/>
            <person name="Thornton R."/>
            <person name="Coyle M."/>
            <person name="Francisco L."/>
            <person name="Jackson L."/>
            <person name="Javaid M."/>
            <person name="Korchina V."/>
            <person name="Kovar C."/>
            <person name="Mata R."/>
            <person name="Mathew T."/>
            <person name="Ngo R."/>
            <person name="Nguyen L."/>
            <person name="Nguyen N."/>
            <person name="Okwuonu G."/>
            <person name="Ongeri F."/>
            <person name="Pham C."/>
            <person name="Simmons D."/>
            <person name="Wilczek-Boney K."/>
            <person name="Hale W."/>
            <person name="Jakkamsetti A."/>
            <person name="Pham P."/>
            <person name="Ruth R."/>
            <person name="San Lucas F."/>
            <person name="Warren J."/>
            <person name="Zhang J."/>
            <person name="Zhao Z."/>
            <person name="Zhou C."/>
            <person name="Zhu D."/>
            <person name="Lee S."/>
            <person name="Bess C."/>
            <person name="Blankenburg K."/>
            <person name="Forbes L."/>
            <person name="Fu Q."/>
            <person name="Gubbala S."/>
            <person name="Hirani K."/>
            <person name="Jayaseelan J.C."/>
            <person name="Lara F."/>
            <person name="Munidasa M."/>
            <person name="Palculict T."/>
            <person name="Patil S."/>
            <person name="Pu L.-L."/>
            <person name="Saada N."/>
            <person name="Tang L."/>
            <person name="Weissenberger G."/>
            <person name="Zhu Y."/>
            <person name="Hemphill L."/>
            <person name="Shang Y."/>
            <person name="Youmans B."/>
            <person name="Ayvaz T."/>
            <person name="Ross M."/>
            <person name="Santibanez J."/>
            <person name="Aqrawi P."/>
            <person name="Gross S."/>
            <person name="Joshi V."/>
            <person name="Fowler G."/>
            <person name="Nazareth L."/>
            <person name="Reid J."/>
            <person name="Worley K."/>
            <person name="Petrosino J."/>
            <person name="Highlander S."/>
            <person name="Gibbs R."/>
        </authorList>
    </citation>
    <scope>NUCLEOTIDE SEQUENCE [LARGE SCALE GENOMIC DNA]</scope>
    <source>
        <strain evidence="2">ATCC 33707</strain>
    </source>
</reference>
<keyword evidence="1" id="KW-0472">Membrane</keyword>
<sequence>MTMTTLADERRAQFKSDVDDLKLKTGQSRGDGAARIAGIALMVVGVVAAFVVYISSLTQSDLRDIASYQILATAFLALTVIGGALYLAGAIARVLRLWLLRQLHEGQAQADQIAAALSK</sequence>
<evidence type="ECO:0000313" key="3">
    <source>
        <dbReference type="Proteomes" id="UP000004245"/>
    </source>
</evidence>
<dbReference type="Proteomes" id="UP000004245">
    <property type="component" value="Unassembled WGS sequence"/>
</dbReference>
<name>E9T404_RHOHA</name>
<keyword evidence="1" id="KW-1133">Transmembrane helix</keyword>
<gene>
    <name evidence="2" type="ORF">HMPREF0724_12788</name>
</gene>
<dbReference type="HOGENOM" id="CLU_150564_0_0_11"/>
<organism evidence="2 3">
    <name type="scientific">Prescottella equi ATCC 33707</name>
    <dbReference type="NCBI Taxonomy" id="525370"/>
    <lineage>
        <taxon>Bacteria</taxon>
        <taxon>Bacillati</taxon>
        <taxon>Actinomycetota</taxon>
        <taxon>Actinomycetes</taxon>
        <taxon>Mycobacteriales</taxon>
        <taxon>Nocardiaceae</taxon>
        <taxon>Prescottella</taxon>
    </lineage>
</organism>
<keyword evidence="1" id="KW-0812">Transmembrane</keyword>